<reference evidence="2 3" key="1">
    <citation type="submission" date="2024-09" db="EMBL/GenBank/DDBJ databases">
        <authorList>
            <person name="Sun Q."/>
            <person name="Mori K."/>
        </authorList>
    </citation>
    <scope>NUCLEOTIDE SEQUENCE [LARGE SCALE GENOMIC DNA]</scope>
    <source>
        <strain evidence="2 3">CCM 7759</strain>
    </source>
</reference>
<dbReference type="Proteomes" id="UP001589776">
    <property type="component" value="Unassembled WGS sequence"/>
</dbReference>
<feature type="transmembrane region" description="Helical" evidence="1">
    <location>
        <begin position="124"/>
        <end position="143"/>
    </location>
</feature>
<dbReference type="EMBL" id="JBHLWN010000068">
    <property type="protein sequence ID" value="MFC0214132.1"/>
    <property type="molecule type" value="Genomic_DNA"/>
</dbReference>
<keyword evidence="1" id="KW-0472">Membrane</keyword>
<name>A0ABV6DNC8_9BACL</name>
<comment type="caution">
    <text evidence="2">The sequence shown here is derived from an EMBL/GenBank/DDBJ whole genome shotgun (WGS) entry which is preliminary data.</text>
</comment>
<keyword evidence="1" id="KW-0812">Transmembrane</keyword>
<evidence type="ECO:0000313" key="3">
    <source>
        <dbReference type="Proteomes" id="UP001589776"/>
    </source>
</evidence>
<sequence>MILFQKSSVLSSILFMLCEKAELRRYEVDCYNICYYLLKNDSAAAKAACQTLLDLYVDESFWRAAERSSSGSGFAPCRHPKSSTTLDRLKQGLRDEIINRTSENRREEMEQASVMNKREKIETIFVWAVFICYTLFLFKLLFLSRVSLLDLLNSQRTLVRSVNLIPFYSIKEYIFSSSVTIKNFEYQVSSAKVMM</sequence>
<evidence type="ECO:0000313" key="2">
    <source>
        <dbReference type="EMBL" id="MFC0214132.1"/>
    </source>
</evidence>
<dbReference type="RefSeq" id="WP_377471471.1">
    <property type="nucleotide sequence ID" value="NZ_JBHLWN010000068.1"/>
</dbReference>
<organism evidence="2 3">
    <name type="scientific">Paenibacillus chartarius</name>
    <dbReference type="NCBI Taxonomy" id="747481"/>
    <lineage>
        <taxon>Bacteria</taxon>
        <taxon>Bacillati</taxon>
        <taxon>Bacillota</taxon>
        <taxon>Bacilli</taxon>
        <taxon>Bacillales</taxon>
        <taxon>Paenibacillaceae</taxon>
        <taxon>Paenibacillus</taxon>
    </lineage>
</organism>
<protein>
    <submittedName>
        <fullName evidence="2">Uncharacterized protein</fullName>
    </submittedName>
</protein>
<proteinExistence type="predicted"/>
<accession>A0ABV6DNC8</accession>
<gene>
    <name evidence="2" type="ORF">ACFFK0_17020</name>
</gene>
<keyword evidence="1" id="KW-1133">Transmembrane helix</keyword>
<evidence type="ECO:0000256" key="1">
    <source>
        <dbReference type="SAM" id="Phobius"/>
    </source>
</evidence>
<keyword evidence="3" id="KW-1185">Reference proteome</keyword>